<evidence type="ECO:0000313" key="2">
    <source>
        <dbReference type="EMBL" id="TDP86989.1"/>
    </source>
</evidence>
<sequence length="123" mass="12451">MVRRMGAAVAVAVFLLGGCVSAEKQAAKVPAGKPAAAQAAAPGTALSRQALGRKLLDVCVYGQASVKDVDRQRMIADCRCAADTAMKGLEGDSFETTRSGGLTPAQRTALNGGVAACFKPKAG</sequence>
<reference evidence="2 3" key="1">
    <citation type="submission" date="2019-03" db="EMBL/GenBank/DDBJ databases">
        <title>Genomic Encyclopedia of Type Strains, Phase IV (KMG-IV): sequencing the most valuable type-strain genomes for metagenomic binning, comparative biology and taxonomic classification.</title>
        <authorList>
            <person name="Goeker M."/>
        </authorList>
    </citation>
    <scope>NUCLEOTIDE SEQUENCE [LARGE SCALE GENOMIC DNA]</scope>
    <source>
        <strain evidence="2 3">DSM 102969</strain>
    </source>
</reference>
<dbReference type="PROSITE" id="PS51257">
    <property type="entry name" value="PROKAR_LIPOPROTEIN"/>
    <property type="match status" value="1"/>
</dbReference>
<comment type="caution">
    <text evidence="2">The sequence shown here is derived from an EMBL/GenBank/DDBJ whole genome shotgun (WGS) entry which is preliminary data.</text>
</comment>
<organism evidence="2 3">
    <name type="scientific">Oharaeibacter diazotrophicus</name>
    <dbReference type="NCBI Taxonomy" id="1920512"/>
    <lineage>
        <taxon>Bacteria</taxon>
        <taxon>Pseudomonadati</taxon>
        <taxon>Pseudomonadota</taxon>
        <taxon>Alphaproteobacteria</taxon>
        <taxon>Hyphomicrobiales</taxon>
        <taxon>Pleomorphomonadaceae</taxon>
        <taxon>Oharaeibacter</taxon>
    </lineage>
</organism>
<name>A0A4R6RK77_9HYPH</name>
<protein>
    <submittedName>
        <fullName evidence="2">Uncharacterized protein</fullName>
    </submittedName>
</protein>
<evidence type="ECO:0000256" key="1">
    <source>
        <dbReference type="SAM" id="SignalP"/>
    </source>
</evidence>
<dbReference type="RefSeq" id="WP_126536236.1">
    <property type="nucleotide sequence ID" value="NZ_BSPM01000008.1"/>
</dbReference>
<dbReference type="OrthoDB" id="8455609at2"/>
<feature type="chain" id="PRO_5020833375" evidence="1">
    <location>
        <begin position="23"/>
        <end position="123"/>
    </location>
</feature>
<dbReference type="AlphaFoldDB" id="A0A4R6RK77"/>
<dbReference type="EMBL" id="SNXY01000006">
    <property type="protein sequence ID" value="TDP86989.1"/>
    <property type="molecule type" value="Genomic_DNA"/>
</dbReference>
<dbReference type="Proteomes" id="UP000294547">
    <property type="component" value="Unassembled WGS sequence"/>
</dbReference>
<proteinExistence type="predicted"/>
<feature type="signal peptide" evidence="1">
    <location>
        <begin position="1"/>
        <end position="22"/>
    </location>
</feature>
<evidence type="ECO:0000313" key="3">
    <source>
        <dbReference type="Proteomes" id="UP000294547"/>
    </source>
</evidence>
<accession>A0A4R6RK77</accession>
<keyword evidence="1" id="KW-0732">Signal</keyword>
<gene>
    <name evidence="2" type="ORF">EDD54_0874</name>
</gene>
<keyword evidence="3" id="KW-1185">Reference proteome</keyword>